<dbReference type="SUPFAM" id="SSF47384">
    <property type="entry name" value="Homodimeric domain of signal transducing histidine kinase"/>
    <property type="match status" value="1"/>
</dbReference>
<dbReference type="InterPro" id="IPR005467">
    <property type="entry name" value="His_kinase_dom"/>
</dbReference>
<dbReference type="PANTHER" id="PTHR43065:SF42">
    <property type="entry name" value="TWO-COMPONENT SENSOR PPRA"/>
    <property type="match status" value="1"/>
</dbReference>
<dbReference type="SMART" id="SM00387">
    <property type="entry name" value="HATPase_c"/>
    <property type="match status" value="1"/>
</dbReference>
<sequence>MLPKSKKKPALLNRHKTSDGQADVSRFKLRERVKELTCLYGIAQIASNPDIPLENKLIDIVRLLPPAWQYPERAYARIAIDGHVFQTPRFQEEAHRQTATICIAGRKRGSVEIHYRDDRGFLQKNPFLNEEKNLINNIAGQIALMIEHEEAMTAKAELGKQLIEADRLAAIGQLAAGVAHELNEPLNTILGFAQLTQKKPNLSAQVLNDLEKIAEAALHARSIIKELLIFARQGKPSSARMNLNRIIMDELHLFESLCSKSGVELRRIVDPVLPEITANKSQIRQVISNLIVNALQAMPEGGILTLKTSFDASSVYLRVDDTGIGMSDEVKESIFLPFFTTKDVDQGTGLGLSVVHGIVSSHGGEISVESEKGRGSHFCVIFPRRLKKASKERLF</sequence>
<name>A0A0W8FLQ7_9ZZZZ</name>
<dbReference type="Gene3D" id="1.10.287.130">
    <property type="match status" value="1"/>
</dbReference>
<protein>
    <submittedName>
        <fullName evidence="3">Sensor histidine kinase</fullName>
    </submittedName>
</protein>
<dbReference type="PRINTS" id="PR00344">
    <property type="entry name" value="BCTRLSENSOR"/>
</dbReference>
<dbReference type="Pfam" id="PF00512">
    <property type="entry name" value="HisKA"/>
    <property type="match status" value="1"/>
</dbReference>
<dbReference type="Gene3D" id="3.30.565.10">
    <property type="entry name" value="Histidine kinase-like ATPase, C-terminal domain"/>
    <property type="match status" value="1"/>
</dbReference>
<dbReference type="InterPro" id="IPR036097">
    <property type="entry name" value="HisK_dim/P_sf"/>
</dbReference>
<accession>A0A0W8FLQ7</accession>
<keyword evidence="1" id="KW-0597">Phosphoprotein</keyword>
<dbReference type="GO" id="GO:0000155">
    <property type="term" value="F:phosphorelay sensor kinase activity"/>
    <property type="evidence" value="ECO:0007669"/>
    <property type="project" value="InterPro"/>
</dbReference>
<dbReference type="CDD" id="cd00082">
    <property type="entry name" value="HisKA"/>
    <property type="match status" value="1"/>
</dbReference>
<evidence type="ECO:0000256" key="1">
    <source>
        <dbReference type="ARBA" id="ARBA00022553"/>
    </source>
</evidence>
<dbReference type="SMART" id="SM00388">
    <property type="entry name" value="HisKA"/>
    <property type="match status" value="1"/>
</dbReference>
<dbReference type="AlphaFoldDB" id="A0A0W8FLQ7"/>
<dbReference type="EMBL" id="LNQE01001018">
    <property type="protein sequence ID" value="KUG21823.1"/>
    <property type="molecule type" value="Genomic_DNA"/>
</dbReference>
<dbReference type="Pfam" id="PF02518">
    <property type="entry name" value="HATPase_c"/>
    <property type="match status" value="1"/>
</dbReference>
<proteinExistence type="predicted"/>
<feature type="domain" description="Histidine kinase" evidence="2">
    <location>
        <begin position="177"/>
        <end position="386"/>
    </location>
</feature>
<dbReference type="PROSITE" id="PS50109">
    <property type="entry name" value="HIS_KIN"/>
    <property type="match status" value="1"/>
</dbReference>
<gene>
    <name evidence="3" type="ORF">ASZ90_008420</name>
</gene>
<dbReference type="InterPro" id="IPR004358">
    <property type="entry name" value="Sig_transdc_His_kin-like_C"/>
</dbReference>
<dbReference type="InterPro" id="IPR003661">
    <property type="entry name" value="HisK_dim/P_dom"/>
</dbReference>
<keyword evidence="3" id="KW-0418">Kinase</keyword>
<keyword evidence="3" id="KW-0808">Transferase</keyword>
<organism evidence="3">
    <name type="scientific">hydrocarbon metagenome</name>
    <dbReference type="NCBI Taxonomy" id="938273"/>
    <lineage>
        <taxon>unclassified sequences</taxon>
        <taxon>metagenomes</taxon>
        <taxon>ecological metagenomes</taxon>
    </lineage>
</organism>
<evidence type="ECO:0000313" key="3">
    <source>
        <dbReference type="EMBL" id="KUG21823.1"/>
    </source>
</evidence>
<comment type="caution">
    <text evidence="3">The sequence shown here is derived from an EMBL/GenBank/DDBJ whole genome shotgun (WGS) entry which is preliminary data.</text>
</comment>
<reference evidence="3" key="1">
    <citation type="journal article" date="2015" name="Proc. Natl. Acad. Sci. U.S.A.">
        <title>Networks of energetic and metabolic interactions define dynamics in microbial communities.</title>
        <authorList>
            <person name="Embree M."/>
            <person name="Liu J.K."/>
            <person name="Al-Bassam M.M."/>
            <person name="Zengler K."/>
        </authorList>
    </citation>
    <scope>NUCLEOTIDE SEQUENCE</scope>
</reference>
<dbReference type="InterPro" id="IPR036890">
    <property type="entry name" value="HATPase_C_sf"/>
</dbReference>
<dbReference type="SUPFAM" id="SSF55874">
    <property type="entry name" value="ATPase domain of HSP90 chaperone/DNA topoisomerase II/histidine kinase"/>
    <property type="match status" value="1"/>
</dbReference>
<dbReference type="InterPro" id="IPR003594">
    <property type="entry name" value="HATPase_dom"/>
</dbReference>
<evidence type="ECO:0000259" key="2">
    <source>
        <dbReference type="PROSITE" id="PS50109"/>
    </source>
</evidence>
<dbReference type="PANTHER" id="PTHR43065">
    <property type="entry name" value="SENSOR HISTIDINE KINASE"/>
    <property type="match status" value="1"/>
</dbReference>